<proteinExistence type="predicted"/>
<organism evidence="1 2">
    <name type="scientific">Clytia hemisphaerica</name>
    <dbReference type="NCBI Taxonomy" id="252671"/>
    <lineage>
        <taxon>Eukaryota</taxon>
        <taxon>Metazoa</taxon>
        <taxon>Cnidaria</taxon>
        <taxon>Hydrozoa</taxon>
        <taxon>Hydroidolina</taxon>
        <taxon>Leptothecata</taxon>
        <taxon>Obeliida</taxon>
        <taxon>Clytiidae</taxon>
        <taxon>Clytia</taxon>
    </lineage>
</organism>
<dbReference type="PANTHER" id="PTHR11852">
    <property type="entry name" value="PLATELET-ACTIVATING FACTOR ACETYLHYDROLASE"/>
    <property type="match status" value="1"/>
</dbReference>
<name>A0A7M5XC99_9CNID</name>
<accession>A0A7M5XC99</accession>
<keyword evidence="2" id="KW-1185">Reference proteome</keyword>
<dbReference type="OrthoDB" id="505607at2759"/>
<protein>
    <recommendedName>
        <fullName evidence="3">SGNH hydrolase-type esterase domain-containing protein</fullName>
    </recommendedName>
</protein>
<dbReference type="Gene3D" id="3.40.50.1110">
    <property type="entry name" value="SGNH hydrolase"/>
    <property type="match status" value="1"/>
</dbReference>
<dbReference type="SUPFAM" id="SSF52266">
    <property type="entry name" value="SGNH hydrolase"/>
    <property type="match status" value="1"/>
</dbReference>
<dbReference type="PANTHER" id="PTHR11852:SF0">
    <property type="entry name" value="PLATELET-ACTIVATING FACTOR ACETYLHYDROLASE IB SUBUNIT BETA HOMOLOG"/>
    <property type="match status" value="1"/>
</dbReference>
<dbReference type="Proteomes" id="UP000594262">
    <property type="component" value="Unplaced"/>
</dbReference>
<sequence>MFYGDYKMAFFNIVVVILCGTNNHQHSSDEIVDALEAICWSVADVLKDTKIVLIALLPRGEKDNPLRNKIYQINYGIEQIISTIPNTHLINADPGFVRSDGVIFPEDMADYLHLTRRGYKKFCVPIMSCVKKFLQEDAKKEKAFNNSIYTFHE</sequence>
<reference evidence="1" key="1">
    <citation type="submission" date="2021-01" db="UniProtKB">
        <authorList>
            <consortium name="EnsemblMetazoa"/>
        </authorList>
    </citation>
    <scope>IDENTIFICATION</scope>
</reference>
<evidence type="ECO:0000313" key="1">
    <source>
        <dbReference type="EnsemblMetazoa" id="CLYHEMP021050.2"/>
    </source>
</evidence>
<dbReference type="AlphaFoldDB" id="A0A7M5XC99"/>
<evidence type="ECO:0000313" key="2">
    <source>
        <dbReference type="Proteomes" id="UP000594262"/>
    </source>
</evidence>
<dbReference type="EnsemblMetazoa" id="CLYHEMT021050.2">
    <property type="protein sequence ID" value="CLYHEMP021050.2"/>
    <property type="gene ID" value="CLYHEMG021050"/>
</dbReference>
<evidence type="ECO:0008006" key="3">
    <source>
        <dbReference type="Google" id="ProtNLM"/>
    </source>
</evidence>
<dbReference type="InterPro" id="IPR036514">
    <property type="entry name" value="SGNH_hydro_sf"/>
</dbReference>